<organism evidence="2 3">
    <name type="scientific">Candidatus Berkelbacteria bacterium Licking1014_7</name>
    <dbReference type="NCBI Taxonomy" id="2017147"/>
    <lineage>
        <taxon>Bacteria</taxon>
        <taxon>Candidatus Berkelbacteria</taxon>
    </lineage>
</organism>
<feature type="transmembrane region" description="Helical" evidence="1">
    <location>
        <begin position="39"/>
        <end position="62"/>
    </location>
</feature>
<dbReference type="PANTHER" id="PTHR36007">
    <property type="entry name" value="TRANSPORT PROTEIN-RELATED"/>
    <property type="match status" value="1"/>
</dbReference>
<evidence type="ECO:0000256" key="1">
    <source>
        <dbReference type="SAM" id="Phobius"/>
    </source>
</evidence>
<name>A0A554LHJ5_9BACT</name>
<keyword evidence="1" id="KW-0812">Transmembrane</keyword>
<keyword evidence="1" id="KW-1133">Transmembrane helix</keyword>
<dbReference type="InterPro" id="IPR009577">
    <property type="entry name" value="Sm_multidrug_ex"/>
</dbReference>
<evidence type="ECO:0000313" key="3">
    <source>
        <dbReference type="Proteomes" id="UP000315689"/>
    </source>
</evidence>
<dbReference type="AlphaFoldDB" id="A0A554LHJ5"/>
<feature type="transmembrane region" description="Helical" evidence="1">
    <location>
        <begin position="133"/>
        <end position="155"/>
    </location>
</feature>
<comment type="caution">
    <text evidence="2">The sequence shown here is derived from an EMBL/GenBank/DDBJ whole genome shotgun (WGS) entry which is preliminary data.</text>
</comment>
<keyword evidence="1" id="KW-0472">Membrane</keyword>
<feature type="transmembrane region" description="Helical" evidence="1">
    <location>
        <begin position="95"/>
        <end position="113"/>
    </location>
</feature>
<dbReference type="PANTHER" id="PTHR36007:SF2">
    <property type="entry name" value="TRANSPORT PROTEIN-RELATED"/>
    <property type="match status" value="1"/>
</dbReference>
<proteinExistence type="predicted"/>
<dbReference type="Proteomes" id="UP000315689">
    <property type="component" value="Unassembled WGS sequence"/>
</dbReference>
<protein>
    <submittedName>
        <fullName evidence="2">Putative small multi-drug export protein</fullName>
    </submittedName>
</protein>
<gene>
    <name evidence="2" type="ORF">CEN89_753</name>
</gene>
<evidence type="ECO:0000313" key="2">
    <source>
        <dbReference type="EMBL" id="TSC92328.1"/>
    </source>
</evidence>
<reference evidence="2 3" key="1">
    <citation type="submission" date="2017-07" db="EMBL/GenBank/DDBJ databases">
        <title>Mechanisms for carbon and nitrogen cycling indicate functional differentiation within the Candidate Phyla Radiation.</title>
        <authorList>
            <person name="Danczak R.E."/>
            <person name="Johnston M.D."/>
            <person name="Kenah C."/>
            <person name="Slattery M."/>
            <person name="Wrighton K.C."/>
            <person name="Wilkins M.J."/>
        </authorList>
    </citation>
    <scope>NUCLEOTIDE SEQUENCE [LARGE SCALE GENOMIC DNA]</scope>
    <source>
        <strain evidence="2">Licking1014_7</strain>
    </source>
</reference>
<sequence>MIENISGISPQLKVFLMSMLPISELRLALPLALTVYHLSFWQAIFLTVVGNFIPAVMIIFVLGWTEKFLSSKSVCFARFFKALFERTHIKHNKKFEVWGAIALISFVAIPLPMTGAWTGALASFIFEIEKKKALIYILLGIIFASAIVAVITLGMEKIF</sequence>
<accession>A0A554LHJ5</accession>
<dbReference type="EMBL" id="VMGK01000035">
    <property type="protein sequence ID" value="TSC92328.1"/>
    <property type="molecule type" value="Genomic_DNA"/>
</dbReference>
<dbReference type="Pfam" id="PF06695">
    <property type="entry name" value="Sm_multidrug_ex"/>
    <property type="match status" value="1"/>
</dbReference>